<proteinExistence type="predicted"/>
<feature type="region of interest" description="Disordered" evidence="1">
    <location>
        <begin position="54"/>
        <end position="74"/>
    </location>
</feature>
<accession>A0ABQ8HI93</accession>
<evidence type="ECO:0000313" key="2">
    <source>
        <dbReference type="EMBL" id="KAH7560786.1"/>
    </source>
</evidence>
<evidence type="ECO:0000256" key="1">
    <source>
        <dbReference type="SAM" id="MobiDB-lite"/>
    </source>
</evidence>
<keyword evidence="3" id="KW-1185">Reference proteome</keyword>
<comment type="caution">
    <text evidence="2">The sequence shown here is derived from an EMBL/GenBank/DDBJ whole genome shotgun (WGS) entry which is preliminary data.</text>
</comment>
<reference evidence="2 3" key="1">
    <citation type="submission" date="2021-02" db="EMBL/GenBank/DDBJ databases">
        <title>Plant Genome Project.</title>
        <authorList>
            <person name="Zhang R.-G."/>
        </authorList>
    </citation>
    <scope>NUCLEOTIDE SEQUENCE [LARGE SCALE GENOMIC DNA]</scope>
    <source>
        <tissue evidence="2">Leaves</tissue>
    </source>
</reference>
<protein>
    <submittedName>
        <fullName evidence="2">Uncharacterized protein</fullName>
    </submittedName>
</protein>
<gene>
    <name evidence="2" type="ORF">JRO89_XS10G0102300</name>
</gene>
<evidence type="ECO:0000313" key="3">
    <source>
        <dbReference type="Proteomes" id="UP000827721"/>
    </source>
</evidence>
<name>A0ABQ8HI93_9ROSI</name>
<organism evidence="2 3">
    <name type="scientific">Xanthoceras sorbifolium</name>
    <dbReference type="NCBI Taxonomy" id="99658"/>
    <lineage>
        <taxon>Eukaryota</taxon>
        <taxon>Viridiplantae</taxon>
        <taxon>Streptophyta</taxon>
        <taxon>Embryophyta</taxon>
        <taxon>Tracheophyta</taxon>
        <taxon>Spermatophyta</taxon>
        <taxon>Magnoliopsida</taxon>
        <taxon>eudicotyledons</taxon>
        <taxon>Gunneridae</taxon>
        <taxon>Pentapetalae</taxon>
        <taxon>rosids</taxon>
        <taxon>malvids</taxon>
        <taxon>Sapindales</taxon>
        <taxon>Sapindaceae</taxon>
        <taxon>Xanthoceroideae</taxon>
        <taxon>Xanthoceras</taxon>
    </lineage>
</organism>
<dbReference type="Proteomes" id="UP000827721">
    <property type="component" value="Unassembled WGS sequence"/>
</dbReference>
<sequence length="120" mass="13820">MLRSKTNRWGHADTTEYALERPKWSYWILGNHHKYGRPMPIFERECRVVQRSLEEVSQRAGGSDDAESKQRRQSYVRRMKSCNKTGGYLQWDHCTGGSGANRDGQLEESATCGTLDYTSD</sequence>
<dbReference type="EMBL" id="JAFEMO010000010">
    <property type="protein sequence ID" value="KAH7560786.1"/>
    <property type="molecule type" value="Genomic_DNA"/>
</dbReference>